<feature type="compositionally biased region" description="Polar residues" evidence="2">
    <location>
        <begin position="255"/>
        <end position="264"/>
    </location>
</feature>
<sequence>MVVWIQLPGLPIHLYHKEILFTLGNLIGRAIKLDFHTLHQQRAKFARIAVEVDLSKPLIPRIRLDGQWQKVEYENLPVVCFECGKVGHTRLYCPLVARIEANNNSAGERSSPATLSTEALMDDTAGFGPWMLVTRKSRRNLRENPNYDKSEQGRQGNHGSKRKEEKMEGNYLKNQGNTSSAPSNQQRQAEERSLAGDKASTGARKVGKSDNKGKEKVGEPTQAIGKGILGPRPHSATVELATKPAKTDFSKEVEPSTTYKSTGPGSHEVTGAEYGSRPTSIPTQSIIGPQGTHIQIVQA</sequence>
<dbReference type="GO" id="GO:0008270">
    <property type="term" value="F:zinc ion binding"/>
    <property type="evidence" value="ECO:0007669"/>
    <property type="project" value="UniProtKB-KW"/>
</dbReference>
<evidence type="ECO:0000256" key="2">
    <source>
        <dbReference type="SAM" id="MobiDB-lite"/>
    </source>
</evidence>
<evidence type="ECO:0000313" key="4">
    <source>
        <dbReference type="EMBL" id="CAI0424966.1"/>
    </source>
</evidence>
<feature type="compositionally biased region" description="Basic and acidic residues" evidence="2">
    <location>
        <begin position="207"/>
        <end position="218"/>
    </location>
</feature>
<evidence type="ECO:0000256" key="1">
    <source>
        <dbReference type="PROSITE-ProRule" id="PRU00047"/>
    </source>
</evidence>
<dbReference type="Proteomes" id="UP001154282">
    <property type="component" value="Unassembled WGS sequence"/>
</dbReference>
<dbReference type="GO" id="GO:0003676">
    <property type="term" value="F:nucleic acid binding"/>
    <property type="evidence" value="ECO:0007669"/>
    <property type="project" value="InterPro"/>
</dbReference>
<dbReference type="EMBL" id="CAMGYJ010000005">
    <property type="protein sequence ID" value="CAI0424966.1"/>
    <property type="molecule type" value="Genomic_DNA"/>
</dbReference>
<feature type="compositionally biased region" description="Polar residues" evidence="2">
    <location>
        <begin position="172"/>
        <end position="187"/>
    </location>
</feature>
<feature type="domain" description="CCHC-type" evidence="3">
    <location>
        <begin position="80"/>
        <end position="94"/>
    </location>
</feature>
<gene>
    <name evidence="4" type="ORF">LITE_LOCUS20151</name>
</gene>
<proteinExistence type="predicted"/>
<keyword evidence="5" id="KW-1185">Reference proteome</keyword>
<dbReference type="PANTHER" id="PTHR31286">
    <property type="entry name" value="GLYCINE-RICH CELL WALL STRUCTURAL PROTEIN 1.8-LIKE"/>
    <property type="match status" value="1"/>
</dbReference>
<dbReference type="InterPro" id="IPR040256">
    <property type="entry name" value="At4g02000-like"/>
</dbReference>
<dbReference type="PANTHER" id="PTHR31286:SF99">
    <property type="entry name" value="DUF4283 DOMAIN-CONTAINING PROTEIN"/>
    <property type="match status" value="1"/>
</dbReference>
<feature type="compositionally biased region" description="Basic and acidic residues" evidence="2">
    <location>
        <begin position="140"/>
        <end position="152"/>
    </location>
</feature>
<name>A0AAV0KSG9_9ROSI</name>
<keyword evidence="1" id="KW-0479">Metal-binding</keyword>
<feature type="compositionally biased region" description="Polar residues" evidence="2">
    <location>
        <begin position="277"/>
        <end position="291"/>
    </location>
</feature>
<keyword evidence="1" id="KW-0862">Zinc</keyword>
<feature type="compositionally biased region" description="Basic and acidic residues" evidence="2">
    <location>
        <begin position="245"/>
        <end position="254"/>
    </location>
</feature>
<reference evidence="4" key="1">
    <citation type="submission" date="2022-08" db="EMBL/GenBank/DDBJ databases">
        <authorList>
            <person name="Gutierrez-Valencia J."/>
        </authorList>
    </citation>
    <scope>NUCLEOTIDE SEQUENCE</scope>
</reference>
<evidence type="ECO:0000313" key="5">
    <source>
        <dbReference type="Proteomes" id="UP001154282"/>
    </source>
</evidence>
<comment type="caution">
    <text evidence="4">The sequence shown here is derived from an EMBL/GenBank/DDBJ whole genome shotgun (WGS) entry which is preliminary data.</text>
</comment>
<organism evidence="4 5">
    <name type="scientific">Linum tenue</name>
    <dbReference type="NCBI Taxonomy" id="586396"/>
    <lineage>
        <taxon>Eukaryota</taxon>
        <taxon>Viridiplantae</taxon>
        <taxon>Streptophyta</taxon>
        <taxon>Embryophyta</taxon>
        <taxon>Tracheophyta</taxon>
        <taxon>Spermatophyta</taxon>
        <taxon>Magnoliopsida</taxon>
        <taxon>eudicotyledons</taxon>
        <taxon>Gunneridae</taxon>
        <taxon>Pentapetalae</taxon>
        <taxon>rosids</taxon>
        <taxon>fabids</taxon>
        <taxon>Malpighiales</taxon>
        <taxon>Linaceae</taxon>
        <taxon>Linum</taxon>
    </lineage>
</organism>
<keyword evidence="1" id="KW-0863">Zinc-finger</keyword>
<dbReference type="PROSITE" id="PS50158">
    <property type="entry name" value="ZF_CCHC"/>
    <property type="match status" value="1"/>
</dbReference>
<dbReference type="AlphaFoldDB" id="A0AAV0KSG9"/>
<accession>A0AAV0KSG9</accession>
<feature type="region of interest" description="Disordered" evidence="2">
    <location>
        <begin position="138"/>
        <end position="291"/>
    </location>
</feature>
<dbReference type="InterPro" id="IPR001878">
    <property type="entry name" value="Znf_CCHC"/>
</dbReference>
<evidence type="ECO:0000259" key="3">
    <source>
        <dbReference type="PROSITE" id="PS50158"/>
    </source>
</evidence>
<protein>
    <recommendedName>
        <fullName evidence="3">CCHC-type domain-containing protein</fullName>
    </recommendedName>
</protein>